<protein>
    <recommendedName>
        <fullName evidence="3">F-box domain-containing protein</fullName>
    </recommendedName>
</protein>
<dbReference type="AlphaFoldDB" id="A0A8H7C200"/>
<evidence type="ECO:0000313" key="1">
    <source>
        <dbReference type="EMBL" id="KAF7760822.1"/>
    </source>
</evidence>
<sequence length="447" mass="49972">MATLPDSQRLARTRMLLDDLISHVENERNKRHLAVSGSTKALGVFKAPATVFPVLPLEILDYICQQLTFSDLTIVVQANSTLNLVGTRRLYHSIGADMDSTRMLQCMISLDRNRELPLLVKSFEVNLIKEFLTKSFYLLLERTLRKMVNLTALVIELPKRHSPTWILPITPSSSSTPLPARIFRLRSLTTSMHCKPPLARFLDSQPEITELTLRGINSDASNPLFPFMTTLFHPNGIIPPDSPFAMSSNLTQTPSQFTLLPTSLSKLSHFNAIHAGPAVIRDIIKSRPVTHMSIPLFAPHTMETLSALSSASKPLARLSVMSFDPLAPSFLIEELATRFPDLEALHIVVLMAEVTAGMLLDWGKFLVGFKKLKYITFMAALGNDNDTHGDESREEINEKKIAKVWHASCSTLKTIILPQGKVWFEGTREDETVNEEGNWRCLSSDGE</sequence>
<gene>
    <name evidence="1" type="ORF">Agabi119p4_10231</name>
</gene>
<accession>A0A8H7C200</accession>
<dbReference type="EMBL" id="JABXXO010000014">
    <property type="protein sequence ID" value="KAF7760822.1"/>
    <property type="molecule type" value="Genomic_DNA"/>
</dbReference>
<evidence type="ECO:0008006" key="3">
    <source>
        <dbReference type="Google" id="ProtNLM"/>
    </source>
</evidence>
<dbReference type="Proteomes" id="UP000629468">
    <property type="component" value="Unassembled WGS sequence"/>
</dbReference>
<comment type="caution">
    <text evidence="1">The sequence shown here is derived from an EMBL/GenBank/DDBJ whole genome shotgun (WGS) entry which is preliminary data.</text>
</comment>
<evidence type="ECO:0000313" key="2">
    <source>
        <dbReference type="Proteomes" id="UP000629468"/>
    </source>
</evidence>
<proteinExistence type="predicted"/>
<name>A0A8H7C200_AGABI</name>
<organism evidence="1 2">
    <name type="scientific">Agaricus bisporus var. burnettii</name>
    <dbReference type="NCBI Taxonomy" id="192524"/>
    <lineage>
        <taxon>Eukaryota</taxon>
        <taxon>Fungi</taxon>
        <taxon>Dikarya</taxon>
        <taxon>Basidiomycota</taxon>
        <taxon>Agaricomycotina</taxon>
        <taxon>Agaricomycetes</taxon>
        <taxon>Agaricomycetidae</taxon>
        <taxon>Agaricales</taxon>
        <taxon>Agaricineae</taxon>
        <taxon>Agaricaceae</taxon>
        <taxon>Agaricus</taxon>
    </lineage>
</organism>
<reference evidence="1 2" key="1">
    <citation type="journal article" name="Sci. Rep.">
        <title>Telomere-to-telomere assembled and centromere annotated genomes of the two main subspecies of the button mushroom Agaricus bisporus reveal especially polymorphic chromosome ends.</title>
        <authorList>
            <person name="Sonnenberg A.S.M."/>
            <person name="Sedaghat-Telgerd N."/>
            <person name="Lavrijssen B."/>
            <person name="Ohm R.A."/>
            <person name="Hendrickx P.M."/>
            <person name="Scholtmeijer K."/>
            <person name="Baars J.J.P."/>
            <person name="van Peer A."/>
        </authorList>
    </citation>
    <scope>NUCLEOTIDE SEQUENCE [LARGE SCALE GENOMIC DNA]</scope>
    <source>
        <strain evidence="1 2">H119_p4</strain>
    </source>
</reference>